<keyword evidence="9" id="KW-0238">DNA-binding</keyword>
<feature type="compositionally biased region" description="Polar residues" evidence="13">
    <location>
        <begin position="42"/>
        <end position="51"/>
    </location>
</feature>
<dbReference type="GO" id="GO:0005634">
    <property type="term" value="C:nucleus"/>
    <property type="evidence" value="ECO:0007669"/>
    <property type="project" value="UniProtKB-SubCell"/>
</dbReference>
<organism evidence="16 17">
    <name type="scientific">Steinernema hermaphroditum</name>
    <dbReference type="NCBI Taxonomy" id="289476"/>
    <lineage>
        <taxon>Eukaryota</taxon>
        <taxon>Metazoa</taxon>
        <taxon>Ecdysozoa</taxon>
        <taxon>Nematoda</taxon>
        <taxon>Chromadorea</taxon>
        <taxon>Rhabditida</taxon>
        <taxon>Tylenchina</taxon>
        <taxon>Panagrolaimomorpha</taxon>
        <taxon>Strongyloidoidea</taxon>
        <taxon>Steinernematidae</taxon>
        <taxon>Steinernema</taxon>
    </lineage>
</organism>
<evidence type="ECO:0000256" key="9">
    <source>
        <dbReference type="ARBA" id="ARBA00023125"/>
    </source>
</evidence>
<keyword evidence="17" id="KW-1185">Reference proteome</keyword>
<dbReference type="SMART" id="SM00487">
    <property type="entry name" value="DEXDc"/>
    <property type="match status" value="1"/>
</dbReference>
<dbReference type="InterPro" id="IPR000330">
    <property type="entry name" value="SNF2_N"/>
</dbReference>
<evidence type="ECO:0000256" key="12">
    <source>
        <dbReference type="ARBA" id="ARBA00069890"/>
    </source>
</evidence>
<evidence type="ECO:0000256" key="7">
    <source>
        <dbReference type="ARBA" id="ARBA00022840"/>
    </source>
</evidence>
<evidence type="ECO:0000259" key="14">
    <source>
        <dbReference type="PROSITE" id="PS51192"/>
    </source>
</evidence>
<dbReference type="SUPFAM" id="SSF52540">
    <property type="entry name" value="P-loop containing nucleoside triphosphate hydrolases"/>
    <property type="match status" value="2"/>
</dbReference>
<dbReference type="InterPro" id="IPR014001">
    <property type="entry name" value="Helicase_ATP-bd"/>
</dbReference>
<dbReference type="CDD" id="cd18793">
    <property type="entry name" value="SF2_C_SNF"/>
    <property type="match status" value="1"/>
</dbReference>
<feature type="domain" description="Helicase ATP-binding" evidence="14">
    <location>
        <begin position="392"/>
        <end position="560"/>
    </location>
</feature>
<dbReference type="Gene3D" id="3.40.50.10810">
    <property type="entry name" value="Tandem AAA-ATPase domain"/>
    <property type="match status" value="1"/>
</dbReference>
<keyword evidence="4" id="KW-0547">Nucleotide-binding</keyword>
<dbReference type="InterPro" id="IPR027417">
    <property type="entry name" value="P-loop_NTPase"/>
</dbReference>
<name>A0AA39IEN4_9BILA</name>
<evidence type="ECO:0000256" key="4">
    <source>
        <dbReference type="ARBA" id="ARBA00022741"/>
    </source>
</evidence>
<gene>
    <name evidence="16" type="ORF">QR680_007922</name>
</gene>
<evidence type="ECO:0000313" key="17">
    <source>
        <dbReference type="Proteomes" id="UP001175271"/>
    </source>
</evidence>
<proteinExistence type="inferred from homology"/>
<evidence type="ECO:0000256" key="3">
    <source>
        <dbReference type="ARBA" id="ARBA00012551"/>
    </source>
</evidence>
<keyword evidence="5" id="KW-0378">Hydrolase</keyword>
<evidence type="ECO:0000256" key="11">
    <source>
        <dbReference type="ARBA" id="ARBA00059294"/>
    </source>
</evidence>
<comment type="caution">
    <text evidence="16">The sequence shown here is derived from an EMBL/GenBank/DDBJ whole genome shotgun (WGS) entry which is preliminary data.</text>
</comment>
<dbReference type="Proteomes" id="UP001175271">
    <property type="component" value="Unassembled WGS sequence"/>
</dbReference>
<dbReference type="SMART" id="SM00490">
    <property type="entry name" value="HELICc"/>
    <property type="match status" value="1"/>
</dbReference>
<dbReference type="InterPro" id="IPR038718">
    <property type="entry name" value="SNF2-like_sf"/>
</dbReference>
<reference evidence="16" key="1">
    <citation type="submission" date="2023-06" db="EMBL/GenBank/DDBJ databases">
        <title>Genomic analysis of the entomopathogenic nematode Steinernema hermaphroditum.</title>
        <authorList>
            <person name="Schwarz E.M."/>
            <person name="Heppert J.K."/>
            <person name="Baniya A."/>
            <person name="Schwartz H.T."/>
            <person name="Tan C.-H."/>
            <person name="Antoshechkin I."/>
            <person name="Sternberg P.W."/>
            <person name="Goodrich-Blair H."/>
            <person name="Dillman A.R."/>
        </authorList>
    </citation>
    <scope>NUCLEOTIDE SEQUENCE</scope>
    <source>
        <strain evidence="16">PS9179</strain>
        <tissue evidence="16">Whole animal</tissue>
    </source>
</reference>
<dbReference type="AlphaFoldDB" id="A0AA39IEN4"/>
<keyword evidence="7" id="KW-0067">ATP-binding</keyword>
<dbReference type="EC" id="3.6.4.12" evidence="3"/>
<keyword evidence="6" id="KW-0347">Helicase</keyword>
<comment type="subcellular location">
    <subcellularLocation>
        <location evidence="1">Nucleus</location>
    </subcellularLocation>
</comment>
<accession>A0AA39IEN4</accession>
<dbReference type="GO" id="GO:0006325">
    <property type="term" value="P:chromatin organization"/>
    <property type="evidence" value="ECO:0007669"/>
    <property type="project" value="UniProtKB-KW"/>
</dbReference>
<comment type="similarity">
    <text evidence="2">Belongs to the SNF2/RAD54 helicase family.</text>
</comment>
<dbReference type="Pfam" id="PF00176">
    <property type="entry name" value="SNF2-rel_dom"/>
    <property type="match status" value="1"/>
</dbReference>
<dbReference type="InterPro" id="IPR001650">
    <property type="entry name" value="Helicase_C-like"/>
</dbReference>
<evidence type="ECO:0000256" key="10">
    <source>
        <dbReference type="ARBA" id="ARBA00023242"/>
    </source>
</evidence>
<feature type="region of interest" description="Disordered" evidence="13">
    <location>
        <begin position="42"/>
        <end position="63"/>
    </location>
</feature>
<dbReference type="GO" id="GO:0005694">
    <property type="term" value="C:chromosome"/>
    <property type="evidence" value="ECO:0007669"/>
    <property type="project" value="UniProtKB-ARBA"/>
</dbReference>
<dbReference type="GO" id="GO:0003677">
    <property type="term" value="F:DNA binding"/>
    <property type="evidence" value="ECO:0007669"/>
    <property type="project" value="UniProtKB-KW"/>
</dbReference>
<dbReference type="PROSITE" id="PS51192">
    <property type="entry name" value="HELICASE_ATP_BIND_1"/>
    <property type="match status" value="1"/>
</dbReference>
<sequence length="918" mass="104304">MSSDEEEVVVGKRRIAHQTSSASSALVNELAYKKNSLSKITTNGAKSQKSARQAACSKSTKKRVKTILSSDDDDFDIVPHASYQQPGQPVKIKKETSRREFVVGFNGSEIRNRYGLNSEDAFAYQKNRNGLKQADGTLSDSSDDGQWLTKPKFLPTKDVHQKLPAPPSIKFVAKRSRIMSTSSEEEHDLGTSKNTLKSVVKQARQDAKRRKLEIKDESESEEEVELPDKIFSENEDEEDAAVVAAMERQFSGDSDDSGAEQENRAAIDSKQIRAKCLDLFNTATREELLALPRSGDKLVEFIVNSRPFSSFNQLEEQMSSVARGQALVDSQFEHFENRGVLEKILDDCEENTKQIQDELNRMMTQTLQVQPKTLHTGCTLHPYQQIGLNWMMMMDRLGLSGILADEMGLGKTIQVIAFLTHLKETRAEGPHLIIVPSSTIENWMGEIAKWSPTLRVETYYGSQAERSEIASRAKKIRKEADVLLTTYNMVCSKPEDRKFFKKFSINYIVYDEGHMLKSCATARYQTLMKIRGKRKLLLTGTPLQNNLCELISLMYFTMPKLFSRYCEDISQLLQQFQRKQSNKEGQNSSTALYEKSTIEQAKAILAPYVLRRLKANVLDTLPKKLDNFVSIDMTSEQRDMYRTRVLDLRFQKNCGDYSSAGGLMQLRQIANHPLLTRKLYDEAKLEKIAKILCRKEREYAKKKPEHVAEDLSFLSDFAIHRLCEKFDTISDFMLEPEESLASGKCRKLDRILPEIKAKGEKVLIFSQFTSLLDILEVYLNVRGHVFCRLDGSTPVMERQELINEFNTNPEIFVFLLSTRAGGMGINLTAANNIILHDIDFNPYNDKQAEDRCHRMGQKRDVNIFRFVSKGTIEEGMYAAAKQKLELERDVTGQRGGDDKVDPQLVEALLTKALALTDD</sequence>
<dbReference type="InterPro" id="IPR049730">
    <property type="entry name" value="SNF2/RAD54-like_C"/>
</dbReference>
<dbReference type="GO" id="GO:0016787">
    <property type="term" value="F:hydrolase activity"/>
    <property type="evidence" value="ECO:0007669"/>
    <property type="project" value="UniProtKB-KW"/>
</dbReference>
<evidence type="ECO:0000256" key="2">
    <source>
        <dbReference type="ARBA" id="ARBA00007025"/>
    </source>
</evidence>
<evidence type="ECO:0000256" key="5">
    <source>
        <dbReference type="ARBA" id="ARBA00022801"/>
    </source>
</evidence>
<dbReference type="Pfam" id="PF00271">
    <property type="entry name" value="Helicase_C"/>
    <property type="match status" value="1"/>
</dbReference>
<dbReference type="PROSITE" id="PS51194">
    <property type="entry name" value="HELICASE_CTER"/>
    <property type="match status" value="1"/>
</dbReference>
<keyword evidence="10" id="KW-0539">Nucleus</keyword>
<protein>
    <recommendedName>
        <fullName evidence="12">SWI/SNF-related matrix-associated actin-dependent regulator of chromatin subfamily A containing DEAD/H box 1 homolog</fullName>
        <ecNumber evidence="3">3.6.4.12</ecNumber>
    </recommendedName>
</protein>
<evidence type="ECO:0000259" key="15">
    <source>
        <dbReference type="PROSITE" id="PS51194"/>
    </source>
</evidence>
<comment type="function">
    <text evidence="11">DNA helicase that possesses intrinsic ATP-dependent nucleosome-remodeling activity and is both required for DNA repair and heterochromatin organization. Promotes DNA end resection of double-strand breaks (DSBs) following DNA damage: probably acts by weakening histone DNA interactions in nucleosomes flanking DSBs.</text>
</comment>
<evidence type="ECO:0000256" key="13">
    <source>
        <dbReference type="SAM" id="MobiDB-lite"/>
    </source>
</evidence>
<keyword evidence="8" id="KW-0156">Chromatin regulator</keyword>
<evidence type="ECO:0000256" key="6">
    <source>
        <dbReference type="ARBA" id="ARBA00022806"/>
    </source>
</evidence>
<dbReference type="GO" id="GO:0003678">
    <property type="term" value="F:DNA helicase activity"/>
    <property type="evidence" value="ECO:0007669"/>
    <property type="project" value="UniProtKB-EC"/>
</dbReference>
<evidence type="ECO:0000256" key="8">
    <source>
        <dbReference type="ARBA" id="ARBA00022853"/>
    </source>
</evidence>
<dbReference type="Gene3D" id="3.40.50.300">
    <property type="entry name" value="P-loop containing nucleotide triphosphate hydrolases"/>
    <property type="match status" value="1"/>
</dbReference>
<dbReference type="GO" id="GO:0005524">
    <property type="term" value="F:ATP binding"/>
    <property type="evidence" value="ECO:0007669"/>
    <property type="project" value="UniProtKB-KW"/>
</dbReference>
<dbReference type="EMBL" id="JAUCMV010000001">
    <property type="protein sequence ID" value="KAK0423006.1"/>
    <property type="molecule type" value="Genomic_DNA"/>
</dbReference>
<feature type="domain" description="Helicase C-terminal" evidence="15">
    <location>
        <begin position="747"/>
        <end position="908"/>
    </location>
</feature>
<dbReference type="FunFam" id="3.40.50.10810:FF:000014">
    <property type="entry name" value="SWI/SNF-related matrix-associated actin-dependent regulator of chromatin subfamily A containing DEAD/H box 1"/>
    <property type="match status" value="1"/>
</dbReference>
<evidence type="ECO:0000313" key="16">
    <source>
        <dbReference type="EMBL" id="KAK0423006.1"/>
    </source>
</evidence>
<evidence type="ECO:0000256" key="1">
    <source>
        <dbReference type="ARBA" id="ARBA00004123"/>
    </source>
</evidence>
<dbReference type="PANTHER" id="PTHR10799">
    <property type="entry name" value="SNF2/RAD54 HELICASE FAMILY"/>
    <property type="match status" value="1"/>
</dbReference>